<evidence type="ECO:0000259" key="1">
    <source>
        <dbReference type="Pfam" id="PF00535"/>
    </source>
</evidence>
<organism evidence="2">
    <name type="scientific">marine sediment metagenome</name>
    <dbReference type="NCBI Taxonomy" id="412755"/>
    <lineage>
        <taxon>unclassified sequences</taxon>
        <taxon>metagenomes</taxon>
        <taxon>ecological metagenomes</taxon>
    </lineage>
</organism>
<gene>
    <name evidence="2" type="ORF">LCGC14_2922590</name>
</gene>
<dbReference type="PANTHER" id="PTHR43685:SF2">
    <property type="entry name" value="GLYCOSYLTRANSFERASE 2-LIKE DOMAIN-CONTAINING PROTEIN"/>
    <property type="match status" value="1"/>
</dbReference>
<protein>
    <recommendedName>
        <fullName evidence="1">Glycosyltransferase 2-like domain-containing protein</fullName>
    </recommendedName>
</protein>
<dbReference type="InterPro" id="IPR050834">
    <property type="entry name" value="Glycosyltransf_2"/>
</dbReference>
<dbReference type="InterPro" id="IPR029044">
    <property type="entry name" value="Nucleotide-diphossugar_trans"/>
</dbReference>
<evidence type="ECO:0000313" key="2">
    <source>
        <dbReference type="EMBL" id="KKK70579.1"/>
    </source>
</evidence>
<dbReference type="AlphaFoldDB" id="A0A0F8ZW03"/>
<feature type="domain" description="Glycosyltransferase 2-like" evidence="1">
    <location>
        <begin position="6"/>
        <end position="153"/>
    </location>
</feature>
<dbReference type="Gene3D" id="3.90.550.10">
    <property type="entry name" value="Spore Coat Polysaccharide Biosynthesis Protein SpsA, Chain A"/>
    <property type="match status" value="1"/>
</dbReference>
<dbReference type="PANTHER" id="PTHR43685">
    <property type="entry name" value="GLYCOSYLTRANSFERASE"/>
    <property type="match status" value="1"/>
</dbReference>
<accession>A0A0F8ZW03</accession>
<dbReference type="Pfam" id="PF00535">
    <property type="entry name" value="Glycos_transf_2"/>
    <property type="match status" value="1"/>
</dbReference>
<dbReference type="InterPro" id="IPR001173">
    <property type="entry name" value="Glyco_trans_2-like"/>
</dbReference>
<dbReference type="EMBL" id="LAZR01058126">
    <property type="protein sequence ID" value="KKK70579.1"/>
    <property type="molecule type" value="Genomic_DNA"/>
</dbReference>
<dbReference type="SUPFAM" id="SSF53448">
    <property type="entry name" value="Nucleotide-diphospho-sugar transferases"/>
    <property type="match status" value="1"/>
</dbReference>
<reference evidence="2" key="1">
    <citation type="journal article" date="2015" name="Nature">
        <title>Complex archaea that bridge the gap between prokaryotes and eukaryotes.</title>
        <authorList>
            <person name="Spang A."/>
            <person name="Saw J.H."/>
            <person name="Jorgensen S.L."/>
            <person name="Zaremba-Niedzwiedzka K."/>
            <person name="Martijn J."/>
            <person name="Lind A.E."/>
            <person name="van Eijk R."/>
            <person name="Schleper C."/>
            <person name="Guy L."/>
            <person name="Ettema T.J."/>
        </authorList>
    </citation>
    <scope>NUCLEOTIDE SEQUENCE</scope>
</reference>
<feature type="non-terminal residue" evidence="2">
    <location>
        <position position="167"/>
    </location>
</feature>
<proteinExistence type="predicted"/>
<sequence length="167" mass="18592">MNIKTSLILTVFNEEKSIDAFLNSLLKQTLLPDEVIIVDGGSTDNTSGKIQRILSVNTNLNFKVIVDPSCNKKHSKGPIAKGRNVAIRKCTHSHILVTDAGCILSPNWVLNMTSYFEQGYDVVAGVYHAQTENNVQKKLAKVFIPNFSKYKNVKEFLPSSRSFGFTK</sequence>
<comment type="caution">
    <text evidence="2">The sequence shown here is derived from an EMBL/GenBank/DDBJ whole genome shotgun (WGS) entry which is preliminary data.</text>
</comment>
<name>A0A0F8ZW03_9ZZZZ</name>